<gene>
    <name evidence="1" type="ORF">SAMN04489760_13221</name>
</gene>
<name>A0A1H8AB30_9BACT</name>
<organism evidence="1 2">
    <name type="scientific">Syntrophus gentianae</name>
    <dbReference type="NCBI Taxonomy" id="43775"/>
    <lineage>
        <taxon>Bacteria</taxon>
        <taxon>Pseudomonadati</taxon>
        <taxon>Thermodesulfobacteriota</taxon>
        <taxon>Syntrophia</taxon>
        <taxon>Syntrophales</taxon>
        <taxon>Syntrophaceae</taxon>
        <taxon>Syntrophus</taxon>
    </lineage>
</organism>
<dbReference type="RefSeq" id="WP_093884557.1">
    <property type="nucleotide sequence ID" value="NZ_FOBS01000032.1"/>
</dbReference>
<protein>
    <submittedName>
        <fullName evidence="1">Uncharacterized protein</fullName>
    </submittedName>
</protein>
<proteinExistence type="predicted"/>
<dbReference type="AlphaFoldDB" id="A0A1H8AB30"/>
<dbReference type="OrthoDB" id="8438362at2"/>
<accession>A0A1H8AB30</accession>
<evidence type="ECO:0000313" key="1">
    <source>
        <dbReference type="EMBL" id="SEM66999.1"/>
    </source>
</evidence>
<keyword evidence="2" id="KW-1185">Reference proteome</keyword>
<dbReference type="EMBL" id="FOBS01000032">
    <property type="protein sequence ID" value="SEM66999.1"/>
    <property type="molecule type" value="Genomic_DNA"/>
</dbReference>
<dbReference type="Proteomes" id="UP000198744">
    <property type="component" value="Unassembled WGS sequence"/>
</dbReference>
<evidence type="ECO:0000313" key="2">
    <source>
        <dbReference type="Proteomes" id="UP000198744"/>
    </source>
</evidence>
<sequence length="325" mass="36803">MKPEFKIDVFDSSNSPLEARTALAALDPQVGFHTSRNLRSPLGIYNISLSRLSDKIIRCCDRLERYFKTSTMIDVLRKKVDLQQEVIDYIELALYAAAEHVDDISLIVKGFFQDSKAYKSSDEASQVESVVKKHKTLISASINAIKHHQARIRLFSVKIRHAGIDHCLHGYFIEGVNDGIVGPNMIFNSNNFHVISTTSLIWEIICFTLNSSRALAKFIYRYSGATQKDNQAKEDIFTKAVVAAARLPIYSFDETHPFSTTRIIISADEHGHNLLNSGIYGSLTYRWLKSVDMEFFGTSENYEGDGVTKTFQIVNPKRLGLQHWD</sequence>
<reference evidence="1 2" key="1">
    <citation type="submission" date="2016-10" db="EMBL/GenBank/DDBJ databases">
        <authorList>
            <person name="de Groot N.N."/>
        </authorList>
    </citation>
    <scope>NUCLEOTIDE SEQUENCE [LARGE SCALE GENOMIC DNA]</scope>
    <source>
        <strain evidence="1 2">DSM 8423</strain>
    </source>
</reference>